<accession>S2E0K0</accession>
<protein>
    <submittedName>
        <fullName evidence="1">Uncharacterized protein</fullName>
    </submittedName>
</protein>
<proteinExistence type="predicted"/>
<dbReference type="Proteomes" id="UP000014065">
    <property type="component" value="Unassembled WGS sequence"/>
</dbReference>
<reference evidence="1 2" key="1">
    <citation type="journal article" date="2012" name="J. Bacteriol.">
        <title>Genome Sequence of "Candidatus Nitrosoarchaeum limnia" BG20, a Low-Salinity Ammonia-Oxidizing Archaeon from the San Francisco Bay Estuary.</title>
        <authorList>
            <person name="Mosier A.C."/>
            <person name="Allen E.E."/>
            <person name="Kim M."/>
            <person name="Ferriera S."/>
            <person name="Francis C.A."/>
        </authorList>
    </citation>
    <scope>NUCLEOTIDE SEQUENCE [LARGE SCALE GENOMIC DNA]</scope>
    <source>
        <strain evidence="1 2">BG20</strain>
    </source>
</reference>
<dbReference type="AlphaFoldDB" id="S2E0K0"/>
<sequence length="162" mass="18620">MSIKLSIEHFHGFIKILKSVINVNEKKFVDECICRIIKIKKIEGGYKIRIIEQELIDLILQVCGDSETRKIIGCVFSKDLTIPQILNECKIPKTSGYRKIENLIINGFILETGKVLSESKRISKYRCVFDEIKIEIQKNNVIIHGVVNNKIFDKSTSMVLTH</sequence>
<name>S2E0K0_9ARCH</name>
<dbReference type="EMBL" id="AHJG01000241">
    <property type="protein sequence ID" value="EPA04890.1"/>
    <property type="molecule type" value="Genomic_DNA"/>
</dbReference>
<dbReference type="PATRIC" id="fig|859192.6.peg.1806"/>
<organism evidence="1 2">
    <name type="scientific">Candidatus Nitrosarchaeum limnium BG20</name>
    <dbReference type="NCBI Taxonomy" id="859192"/>
    <lineage>
        <taxon>Archaea</taxon>
        <taxon>Nitrososphaerota</taxon>
        <taxon>Nitrososphaeria</taxon>
        <taxon>Nitrosopumilales</taxon>
        <taxon>Nitrosopumilaceae</taxon>
        <taxon>Nitrosarchaeum</taxon>
    </lineage>
</organism>
<comment type="caution">
    <text evidence="1">The sequence shown here is derived from an EMBL/GenBank/DDBJ whole genome shotgun (WGS) entry which is preliminary data.</text>
</comment>
<evidence type="ECO:0000313" key="2">
    <source>
        <dbReference type="Proteomes" id="UP000014065"/>
    </source>
</evidence>
<gene>
    <name evidence="1" type="ORF">BG20_I1294</name>
</gene>
<evidence type="ECO:0000313" key="1">
    <source>
        <dbReference type="EMBL" id="EPA04890.1"/>
    </source>
</evidence>
<dbReference type="RefSeq" id="WP_010193963.1">
    <property type="nucleotide sequence ID" value="NZ_AHJG01000241.1"/>
</dbReference>
<keyword evidence="2" id="KW-1185">Reference proteome</keyword>